<dbReference type="PANTHER" id="PTHR42945">
    <property type="entry name" value="HISTIDINE BIOSYNTHESIS BIFUNCTIONAL PROTEIN"/>
    <property type="match status" value="1"/>
</dbReference>
<comment type="pathway">
    <text evidence="3 11">Amino-acid biosynthesis; L-histidine biosynthesis; L-histidine from 5-phospho-alpha-D-ribose 1-diphosphate: step 2/9.</text>
</comment>
<evidence type="ECO:0000256" key="11">
    <source>
        <dbReference type="HAMAP-Rule" id="MF_01020"/>
    </source>
</evidence>
<dbReference type="GO" id="GO:0000105">
    <property type="term" value="P:L-histidine biosynthetic process"/>
    <property type="evidence" value="ECO:0007669"/>
    <property type="project" value="UniProtKB-UniRule"/>
</dbReference>
<dbReference type="Pfam" id="PF01503">
    <property type="entry name" value="PRA-PH"/>
    <property type="match status" value="1"/>
</dbReference>
<comment type="subcellular location">
    <subcellularLocation>
        <location evidence="2 11">Cytoplasm</location>
    </subcellularLocation>
</comment>
<evidence type="ECO:0000256" key="8">
    <source>
        <dbReference type="ARBA" id="ARBA00022801"/>
    </source>
</evidence>
<dbReference type="InterPro" id="IPR021130">
    <property type="entry name" value="PRib-ATP_PPHydrolase-like"/>
</dbReference>
<evidence type="ECO:0000256" key="4">
    <source>
        <dbReference type="ARBA" id="ARBA00009392"/>
    </source>
</evidence>
<dbReference type="GO" id="GO:0004636">
    <property type="term" value="F:phosphoribosyl-ATP diphosphatase activity"/>
    <property type="evidence" value="ECO:0007669"/>
    <property type="project" value="UniProtKB-UniRule"/>
</dbReference>
<dbReference type="Proteomes" id="UP000289411">
    <property type="component" value="Unassembled WGS sequence"/>
</dbReference>
<dbReference type="Gene3D" id="1.10.287.1080">
    <property type="entry name" value="MazG-like"/>
    <property type="match status" value="1"/>
</dbReference>
<dbReference type="AlphaFoldDB" id="A0A4Q2RKW5"/>
<evidence type="ECO:0000256" key="7">
    <source>
        <dbReference type="ARBA" id="ARBA00022741"/>
    </source>
</evidence>
<dbReference type="GO" id="GO:0005524">
    <property type="term" value="F:ATP binding"/>
    <property type="evidence" value="ECO:0007669"/>
    <property type="project" value="UniProtKB-KW"/>
</dbReference>
<comment type="similarity">
    <text evidence="4 11">Belongs to the PRA-PH family.</text>
</comment>
<proteinExistence type="inferred from homology"/>
<comment type="catalytic activity">
    <reaction evidence="1 11">
        <text>1-(5-phospho-beta-D-ribosyl)-ATP + H2O = 1-(5-phospho-beta-D-ribosyl)-5'-AMP + diphosphate + H(+)</text>
        <dbReference type="Rhea" id="RHEA:22828"/>
        <dbReference type="ChEBI" id="CHEBI:15377"/>
        <dbReference type="ChEBI" id="CHEBI:15378"/>
        <dbReference type="ChEBI" id="CHEBI:33019"/>
        <dbReference type="ChEBI" id="CHEBI:59457"/>
        <dbReference type="ChEBI" id="CHEBI:73183"/>
        <dbReference type="EC" id="3.6.1.31"/>
    </reaction>
</comment>
<evidence type="ECO:0000256" key="5">
    <source>
        <dbReference type="ARBA" id="ARBA00022490"/>
    </source>
</evidence>
<dbReference type="CDD" id="cd11534">
    <property type="entry name" value="NTP-PPase_HisIE_like"/>
    <property type="match status" value="1"/>
</dbReference>
<keyword evidence="8 11" id="KW-0378">Hydrolase</keyword>
<dbReference type="PANTHER" id="PTHR42945:SF9">
    <property type="entry name" value="HISTIDINE BIOSYNTHESIS BIFUNCTIONAL PROTEIN HISIE"/>
    <property type="match status" value="1"/>
</dbReference>
<dbReference type="GO" id="GO:0005737">
    <property type="term" value="C:cytoplasm"/>
    <property type="evidence" value="ECO:0007669"/>
    <property type="project" value="UniProtKB-SubCell"/>
</dbReference>
<evidence type="ECO:0000313" key="13">
    <source>
        <dbReference type="Proteomes" id="UP000289411"/>
    </source>
</evidence>
<keyword evidence="10 11" id="KW-0368">Histidine biosynthesis</keyword>
<evidence type="ECO:0000256" key="3">
    <source>
        <dbReference type="ARBA" id="ARBA00005204"/>
    </source>
</evidence>
<protein>
    <recommendedName>
        <fullName evidence="11">Phosphoribosyl-ATP pyrophosphatase</fullName>
        <shortName evidence="11">PRA-PH</shortName>
        <ecNumber evidence="11">3.6.1.31</ecNumber>
    </recommendedName>
</protein>
<evidence type="ECO:0000256" key="1">
    <source>
        <dbReference type="ARBA" id="ARBA00001460"/>
    </source>
</evidence>
<evidence type="ECO:0000313" key="12">
    <source>
        <dbReference type="EMBL" id="RYB07933.1"/>
    </source>
</evidence>
<dbReference type="OrthoDB" id="9814738at2"/>
<dbReference type="EC" id="3.6.1.31" evidence="11"/>
<evidence type="ECO:0000256" key="10">
    <source>
        <dbReference type="ARBA" id="ARBA00023102"/>
    </source>
</evidence>
<dbReference type="HAMAP" id="MF_01020">
    <property type="entry name" value="HisE"/>
    <property type="match status" value="1"/>
</dbReference>
<dbReference type="NCBIfam" id="NF001613">
    <property type="entry name" value="PRK00400.1-5"/>
    <property type="match status" value="1"/>
</dbReference>
<keyword evidence="9 11" id="KW-0067">ATP-binding</keyword>
<reference evidence="12 13" key="2">
    <citation type="submission" date="2019-02" db="EMBL/GenBank/DDBJ databases">
        <title>'Lichenibacterium ramalinii' gen. nov. sp. nov., 'Lichenibacterium minor' gen. nov. sp. nov.</title>
        <authorList>
            <person name="Pankratov T."/>
        </authorList>
    </citation>
    <scope>NUCLEOTIDE SEQUENCE [LARGE SCALE GENOMIC DNA]</scope>
    <source>
        <strain evidence="12 13">RmlP001</strain>
    </source>
</reference>
<evidence type="ECO:0000256" key="6">
    <source>
        <dbReference type="ARBA" id="ARBA00022605"/>
    </source>
</evidence>
<dbReference type="NCBIfam" id="TIGR03188">
    <property type="entry name" value="histidine_hisI"/>
    <property type="match status" value="1"/>
</dbReference>
<dbReference type="UniPathway" id="UPA00031">
    <property type="reaction ID" value="UER00007"/>
</dbReference>
<evidence type="ECO:0000256" key="9">
    <source>
        <dbReference type="ARBA" id="ARBA00022840"/>
    </source>
</evidence>
<gene>
    <name evidence="11" type="primary">hisE</name>
    <name evidence="12" type="ORF">D3272_02140</name>
</gene>
<keyword evidence="6 11" id="KW-0028">Amino-acid biosynthesis</keyword>
<evidence type="ECO:0000256" key="2">
    <source>
        <dbReference type="ARBA" id="ARBA00004496"/>
    </source>
</evidence>
<dbReference type="SUPFAM" id="SSF101386">
    <property type="entry name" value="all-alpha NTP pyrophosphatases"/>
    <property type="match status" value="1"/>
</dbReference>
<accession>A0A4Q2RKW5</accession>
<sequence>MIPATGERAFTLGDLERLIGERAGAMSDTSYTRSLLDAGVPRIAKKFGEEAVEAVIAAVEKDRPALLSEAADVIYHLLVLLHAANLSLDQVVSELGRRTRQSGHEEKASRRPAT</sequence>
<keyword evidence="13" id="KW-1185">Reference proteome</keyword>
<comment type="caution">
    <text evidence="12">The sequence shown here is derived from an EMBL/GenBank/DDBJ whole genome shotgun (WGS) entry which is preliminary data.</text>
</comment>
<keyword evidence="7 11" id="KW-0547">Nucleotide-binding</keyword>
<reference evidence="12 13" key="1">
    <citation type="submission" date="2018-09" db="EMBL/GenBank/DDBJ databases">
        <authorList>
            <person name="Grouzdev D.S."/>
            <person name="Krutkina M.S."/>
        </authorList>
    </citation>
    <scope>NUCLEOTIDE SEQUENCE [LARGE SCALE GENOMIC DNA]</scope>
    <source>
        <strain evidence="12 13">RmlP001</strain>
    </source>
</reference>
<dbReference type="EMBL" id="QYBC01000001">
    <property type="protein sequence ID" value="RYB07933.1"/>
    <property type="molecule type" value="Genomic_DNA"/>
</dbReference>
<organism evidence="12 13">
    <name type="scientific">Lichenibacterium ramalinae</name>
    <dbReference type="NCBI Taxonomy" id="2316527"/>
    <lineage>
        <taxon>Bacteria</taxon>
        <taxon>Pseudomonadati</taxon>
        <taxon>Pseudomonadota</taxon>
        <taxon>Alphaproteobacteria</taxon>
        <taxon>Hyphomicrobiales</taxon>
        <taxon>Lichenihabitantaceae</taxon>
        <taxon>Lichenibacterium</taxon>
    </lineage>
</organism>
<keyword evidence="5 11" id="KW-0963">Cytoplasm</keyword>
<dbReference type="InterPro" id="IPR008179">
    <property type="entry name" value="HisE"/>
</dbReference>
<name>A0A4Q2RKW5_9HYPH</name>